<evidence type="ECO:0000313" key="3">
    <source>
        <dbReference type="EMBL" id="MBF8187515.1"/>
    </source>
</evidence>
<dbReference type="Proteomes" id="UP000605361">
    <property type="component" value="Unassembled WGS sequence"/>
</dbReference>
<feature type="domain" description="Glycosyl hydrolase family 98 putative carbohydrate-binding module" evidence="2">
    <location>
        <begin position="5"/>
        <end position="58"/>
    </location>
</feature>
<reference evidence="3" key="1">
    <citation type="submission" date="2020-11" db="EMBL/GenBank/DDBJ databases">
        <title>Whole-genome analyses of Nonomuraea sp. K274.</title>
        <authorList>
            <person name="Veyisoglu A."/>
        </authorList>
    </citation>
    <scope>NUCLEOTIDE SEQUENCE</scope>
    <source>
        <strain evidence="3">K274</strain>
    </source>
</reference>
<proteinExistence type="predicted"/>
<feature type="compositionally biased region" description="Pro residues" evidence="1">
    <location>
        <begin position="101"/>
        <end position="110"/>
    </location>
</feature>
<dbReference type="InterPro" id="IPR013222">
    <property type="entry name" value="Glyco_hyd_98_carb-bd"/>
</dbReference>
<gene>
    <name evidence="3" type="ORF">ITP53_17595</name>
</gene>
<evidence type="ECO:0000313" key="4">
    <source>
        <dbReference type="Proteomes" id="UP000605361"/>
    </source>
</evidence>
<comment type="caution">
    <text evidence="3">The sequence shown here is derived from an EMBL/GenBank/DDBJ whole genome shotgun (WGS) entry which is preliminary data.</text>
</comment>
<dbReference type="EMBL" id="JADOGI010000046">
    <property type="protein sequence ID" value="MBF8187515.1"/>
    <property type="molecule type" value="Genomic_DNA"/>
</dbReference>
<feature type="region of interest" description="Disordered" evidence="1">
    <location>
        <begin position="74"/>
        <end position="110"/>
    </location>
</feature>
<dbReference type="AlphaFoldDB" id="A0A931A9K3"/>
<accession>A0A931A9K3</accession>
<sequence>MACTMGRDKNIGGNPIKIAGRTYAKGLAPHAASEVTYYLGRSCTRFTTDVGIDDARRDRAGHGCDAPAALPRAGSYRGLLPRRPSSRRAPYWRDPGRSRPSPCPRPAPST</sequence>
<keyword evidence="4" id="KW-1185">Reference proteome</keyword>
<organism evidence="3 4">
    <name type="scientific">Nonomuraea cypriaca</name>
    <dbReference type="NCBI Taxonomy" id="1187855"/>
    <lineage>
        <taxon>Bacteria</taxon>
        <taxon>Bacillati</taxon>
        <taxon>Actinomycetota</taxon>
        <taxon>Actinomycetes</taxon>
        <taxon>Streptosporangiales</taxon>
        <taxon>Streptosporangiaceae</taxon>
        <taxon>Nonomuraea</taxon>
    </lineage>
</organism>
<evidence type="ECO:0000259" key="2">
    <source>
        <dbReference type="Pfam" id="PF08305"/>
    </source>
</evidence>
<dbReference type="SUPFAM" id="SSF49785">
    <property type="entry name" value="Galactose-binding domain-like"/>
    <property type="match status" value="1"/>
</dbReference>
<protein>
    <submittedName>
        <fullName evidence="3">NPCBM/NEW2 domain-containing protein</fullName>
    </submittedName>
</protein>
<dbReference type="Gene3D" id="2.60.120.1060">
    <property type="entry name" value="NPCBM/NEW2 domain"/>
    <property type="match status" value="1"/>
</dbReference>
<dbReference type="InterPro" id="IPR038637">
    <property type="entry name" value="NPCBM_sf"/>
</dbReference>
<dbReference type="InterPro" id="IPR008979">
    <property type="entry name" value="Galactose-bd-like_sf"/>
</dbReference>
<dbReference type="Pfam" id="PF08305">
    <property type="entry name" value="NPCBM"/>
    <property type="match status" value="1"/>
</dbReference>
<evidence type="ECO:0000256" key="1">
    <source>
        <dbReference type="SAM" id="MobiDB-lite"/>
    </source>
</evidence>
<name>A0A931A9K3_9ACTN</name>